<dbReference type="RefSeq" id="XP_044961465.1">
    <property type="nucleotide sequence ID" value="XM_045105530.1"/>
</dbReference>
<dbReference type="GO" id="GO:0010436">
    <property type="term" value="F:carotenoid dioxygenase activity"/>
    <property type="evidence" value="ECO:0000318"/>
    <property type="project" value="GO_Central"/>
</dbReference>
<reference evidence="3" key="4">
    <citation type="submission" date="2022-01" db="UniProtKB">
        <authorList>
            <consortium name="EnsemblPlants"/>
        </authorList>
    </citation>
    <scope>IDENTIFICATION</scope>
    <source>
        <strain evidence="3">subsp. vulgare</strain>
    </source>
</reference>
<evidence type="ECO:0000313" key="2">
    <source>
        <dbReference type="EMBL" id="BAJ96643.1"/>
    </source>
</evidence>
<proteinExistence type="evidence at transcript level"/>
<dbReference type="EMBL" id="AK365440">
    <property type="protein sequence ID" value="BAJ96643.1"/>
    <property type="molecule type" value="mRNA"/>
</dbReference>
<dbReference type="OrthoDB" id="716241at2759"/>
<dbReference type="Gramene" id="HORVU.MOREX.r3.7HG0741040.1">
    <property type="protein sequence ID" value="HORVU.MOREX.r3.7HG0741040.1"/>
    <property type="gene ID" value="HORVU.MOREX.r3.7HG0741040"/>
</dbReference>
<dbReference type="GeneID" id="123412580"/>
<dbReference type="Proteomes" id="UP000011116">
    <property type="component" value="Chromosome 7H"/>
</dbReference>
<gene>
    <name evidence="3" type="primary">LOC123412580</name>
</gene>
<sequence length="413" mass="44581">MEQIVASSSPRPFRSSARAVSSVPHAPSGAARTAAPSLFAPDAEKQAKTVVAAPQAPVLESPPEHNFVGQRSTATALDALQIAGSHAPLRTVDPAVEIAGNFAALMGKTAPAQALPVPVHAPPTINGMHPRIGASPHFDAVVPHHLLHSDAMVHASLIRNGISGMEPARSLPMFRVAIVELHGHYGIARRALFYASKACYPVLVMASLSAAGILLFTSVTSEDHAWHNIAYETIRISFSSLEACLLVHTKMNDDGGNQELIRDLLMKLVDTLINNKRFWDSVRQTAHSPLDAPKILHLVGNGLPAFSGACQVMSMAYEAGLKFIPEVAERFREARRVSSAEEEQATRAVESGLSVTIRAFSVRWVTFTMSKKAEWFRKIRRVPAGEDQAVAAAMEMQGYGGIETRKQEAEEDV</sequence>
<reference evidence="3" key="3">
    <citation type="submission" date="2020-10" db="EMBL/GenBank/DDBJ databases">
        <authorList>
            <person name="Scholz U."/>
            <person name="Mascher M."/>
            <person name="Fiebig A."/>
        </authorList>
    </citation>
    <scope>NUCLEOTIDE SEQUENCE [LARGE SCALE GENOMIC DNA]</scope>
    <source>
        <strain evidence="3">cv. Morex</strain>
    </source>
</reference>
<evidence type="ECO:0000313" key="3">
    <source>
        <dbReference type="EnsemblPlants" id="HORVU.MOREX.r3.7HG0741040.1"/>
    </source>
</evidence>
<keyword evidence="4" id="KW-1185">Reference proteome</keyword>
<dbReference type="GO" id="GO:0009570">
    <property type="term" value="C:chloroplast stroma"/>
    <property type="evidence" value="ECO:0000318"/>
    <property type="project" value="GO_Central"/>
</dbReference>
<organism evidence="2">
    <name type="scientific">Hordeum vulgare subsp. vulgare</name>
    <name type="common">Domesticated barley</name>
    <dbReference type="NCBI Taxonomy" id="112509"/>
    <lineage>
        <taxon>Eukaryota</taxon>
        <taxon>Viridiplantae</taxon>
        <taxon>Streptophyta</taxon>
        <taxon>Embryophyta</taxon>
        <taxon>Tracheophyta</taxon>
        <taxon>Spermatophyta</taxon>
        <taxon>Magnoliopsida</taxon>
        <taxon>Liliopsida</taxon>
        <taxon>Poales</taxon>
        <taxon>Poaceae</taxon>
        <taxon>BOP clade</taxon>
        <taxon>Pooideae</taxon>
        <taxon>Triticodae</taxon>
        <taxon>Triticeae</taxon>
        <taxon>Hordeinae</taxon>
        <taxon>Hordeum</taxon>
    </lineage>
</organism>
<dbReference type="KEGG" id="hvg:123412580"/>
<protein>
    <submittedName>
        <fullName evidence="2">Predicted protein</fullName>
    </submittedName>
</protein>
<feature type="compositionally biased region" description="Low complexity" evidence="1">
    <location>
        <begin position="1"/>
        <end position="28"/>
    </location>
</feature>
<evidence type="ECO:0000313" key="4">
    <source>
        <dbReference type="Proteomes" id="UP000011116"/>
    </source>
</evidence>
<dbReference type="AlphaFoldDB" id="F2DNH2"/>
<dbReference type="EnsemblPlants" id="HORVU.MOREX.r3.7HG0741040.1">
    <property type="protein sequence ID" value="HORVU.MOREX.r3.7HG0741040.1"/>
    <property type="gene ID" value="HORVU.MOREX.r3.7HG0741040"/>
</dbReference>
<evidence type="ECO:0000256" key="1">
    <source>
        <dbReference type="SAM" id="MobiDB-lite"/>
    </source>
</evidence>
<name>F2DNH2_HORVV</name>
<accession>F2DNH2</accession>
<feature type="region of interest" description="Disordered" evidence="1">
    <location>
        <begin position="1"/>
        <end position="39"/>
    </location>
</feature>
<reference evidence="4" key="2">
    <citation type="journal article" date="2012" name="Nature">
        <title>A physical, genetic and functional sequence assembly of the barley genome.</title>
        <authorList>
            <consortium name="The International Barley Genome Sequencing Consortium"/>
            <person name="Mayer K.F."/>
            <person name="Waugh R."/>
            <person name="Brown J.W."/>
            <person name="Schulman A."/>
            <person name="Langridge P."/>
            <person name="Platzer M."/>
            <person name="Fincher G.B."/>
            <person name="Muehlbauer G.J."/>
            <person name="Sato K."/>
            <person name="Close T.J."/>
            <person name="Wise R.P."/>
            <person name="Stein N."/>
        </authorList>
    </citation>
    <scope>NUCLEOTIDE SEQUENCE [LARGE SCALE GENOMIC DNA]</scope>
    <source>
        <strain evidence="4">cv. Morex</strain>
    </source>
</reference>
<reference evidence="2" key="1">
    <citation type="journal article" date="2011" name="Plant Physiol.">
        <title>Comprehensive sequence analysis of 24,783 barley full-length cDNAs derived from 12 clone libraries.</title>
        <authorList>
            <person name="Matsumoto T."/>
            <person name="Tanaka T."/>
            <person name="Sakai H."/>
            <person name="Amano N."/>
            <person name="Kanamori H."/>
            <person name="Kurita K."/>
            <person name="Kikuta A."/>
            <person name="Kamiya K."/>
            <person name="Yamamoto M."/>
            <person name="Ikawa H."/>
            <person name="Fujii N."/>
            <person name="Hori K."/>
            <person name="Itoh T."/>
            <person name="Sato K."/>
        </authorList>
    </citation>
    <scope>NUCLEOTIDE SEQUENCE</scope>
    <source>
        <tissue evidence="2">Shoot and root</tissue>
    </source>
</reference>
<dbReference type="GO" id="GO:0016121">
    <property type="term" value="P:carotene catabolic process"/>
    <property type="evidence" value="ECO:0000318"/>
    <property type="project" value="GO_Central"/>
</dbReference>